<keyword evidence="1" id="KW-0472">Membrane</keyword>
<reference evidence="2 3" key="1">
    <citation type="submission" date="2020-09" db="EMBL/GenBank/DDBJ databases">
        <title>Diversity and distribution of actinomycetes associated with coral in the coast of Hainan.</title>
        <authorList>
            <person name="Li F."/>
        </authorList>
    </citation>
    <scope>NUCLEOTIDE SEQUENCE [LARGE SCALE GENOMIC DNA]</scope>
    <source>
        <strain evidence="2 3">HNM0947</strain>
    </source>
</reference>
<dbReference type="Proteomes" id="UP000806528">
    <property type="component" value="Unassembled WGS sequence"/>
</dbReference>
<dbReference type="Pfam" id="PF17418">
    <property type="entry name" value="SdpA"/>
    <property type="match status" value="1"/>
</dbReference>
<proteinExistence type="predicted"/>
<accession>A0ABR9P4P1</accession>
<dbReference type="RefSeq" id="WP_193121447.1">
    <property type="nucleotide sequence ID" value="NZ_JADBGI010000006.1"/>
</dbReference>
<name>A0ABR9P4P1_9ACTN</name>
<comment type="caution">
    <text evidence="2">The sequence shown here is derived from an EMBL/GenBank/DDBJ whole genome shotgun (WGS) entry which is preliminary data.</text>
</comment>
<dbReference type="InterPro" id="IPR023902">
    <property type="entry name" value="Sporulation_SdpA"/>
</dbReference>
<organism evidence="2 3">
    <name type="scientific">Nocardiopsis coralli</name>
    <dbReference type="NCBI Taxonomy" id="2772213"/>
    <lineage>
        <taxon>Bacteria</taxon>
        <taxon>Bacillati</taxon>
        <taxon>Actinomycetota</taxon>
        <taxon>Actinomycetes</taxon>
        <taxon>Streptosporangiales</taxon>
        <taxon>Nocardiopsidaceae</taxon>
        <taxon>Nocardiopsis</taxon>
    </lineage>
</organism>
<keyword evidence="1" id="KW-1133">Transmembrane helix</keyword>
<evidence type="ECO:0000256" key="1">
    <source>
        <dbReference type="SAM" id="Phobius"/>
    </source>
</evidence>
<dbReference type="NCBIfam" id="TIGR04034">
    <property type="entry name" value="export_SdpA"/>
    <property type="match status" value="1"/>
</dbReference>
<gene>
    <name evidence="2" type="ORF">IDM40_08870</name>
</gene>
<sequence length="195" mass="20872">MGDRGKGDGADSHAGGRAAVAGLAALALVCALLLGSIFFSFPSNVVSVRDGGSVRTVSVELLPQNWPFFTKPPNDPEVIPYIVHGDGRIEFASQFPNGRAENVFGLSREQRAQGPEMANLANQVEEWVDCSGARDECVETAVGQGVAQTIHNSSPVATLCGTVVLAQTEPVPWSYRDHYDGWRLDKEAVMIEAEC</sequence>
<evidence type="ECO:0000313" key="2">
    <source>
        <dbReference type="EMBL" id="MBE2998814.1"/>
    </source>
</evidence>
<evidence type="ECO:0000313" key="3">
    <source>
        <dbReference type="Proteomes" id="UP000806528"/>
    </source>
</evidence>
<protein>
    <submittedName>
        <fullName evidence="2">SdpA family antimicrobial peptide system protein</fullName>
    </submittedName>
</protein>
<feature type="transmembrane region" description="Helical" evidence="1">
    <location>
        <begin position="20"/>
        <end position="41"/>
    </location>
</feature>
<dbReference type="EMBL" id="JADBGI010000006">
    <property type="protein sequence ID" value="MBE2998814.1"/>
    <property type="molecule type" value="Genomic_DNA"/>
</dbReference>
<keyword evidence="1" id="KW-0812">Transmembrane</keyword>
<keyword evidence="3" id="KW-1185">Reference proteome</keyword>